<name>A0A431VR35_9DEIO</name>
<keyword evidence="1" id="KW-0813">Transport</keyword>
<keyword evidence="2 6" id="KW-0349">Heme</keyword>
<dbReference type="PANTHER" id="PTHR35008">
    <property type="entry name" value="BLL4482 PROTEIN-RELATED"/>
    <property type="match status" value="1"/>
</dbReference>
<evidence type="ECO:0000256" key="4">
    <source>
        <dbReference type="ARBA" id="ARBA00022982"/>
    </source>
</evidence>
<feature type="domain" description="Cytochrome c" evidence="8">
    <location>
        <begin position="121"/>
        <end position="203"/>
    </location>
</feature>
<evidence type="ECO:0000256" key="7">
    <source>
        <dbReference type="SAM" id="MobiDB-lite"/>
    </source>
</evidence>
<keyword evidence="5 6" id="KW-0408">Iron</keyword>
<dbReference type="GO" id="GO:0005506">
    <property type="term" value="F:iron ion binding"/>
    <property type="evidence" value="ECO:0007669"/>
    <property type="project" value="InterPro"/>
</dbReference>
<evidence type="ECO:0000256" key="2">
    <source>
        <dbReference type="ARBA" id="ARBA00022617"/>
    </source>
</evidence>
<dbReference type="RefSeq" id="WP_126352683.1">
    <property type="nucleotide sequence ID" value="NZ_CP086381.1"/>
</dbReference>
<keyword evidence="4" id="KW-0249">Electron transport</keyword>
<keyword evidence="10" id="KW-1185">Reference proteome</keyword>
<dbReference type="PANTHER" id="PTHR35008:SF4">
    <property type="entry name" value="BLL4482 PROTEIN"/>
    <property type="match status" value="1"/>
</dbReference>
<feature type="compositionally biased region" description="Low complexity" evidence="7">
    <location>
        <begin position="40"/>
        <end position="75"/>
    </location>
</feature>
<dbReference type="InterPro" id="IPR009056">
    <property type="entry name" value="Cyt_c-like_dom"/>
</dbReference>
<dbReference type="PROSITE" id="PS51007">
    <property type="entry name" value="CYTC"/>
    <property type="match status" value="1"/>
</dbReference>
<evidence type="ECO:0000256" key="6">
    <source>
        <dbReference type="PROSITE-ProRule" id="PRU00433"/>
    </source>
</evidence>
<gene>
    <name evidence="9" type="ORF">EJ104_10285</name>
</gene>
<dbReference type="GO" id="GO:0020037">
    <property type="term" value="F:heme binding"/>
    <property type="evidence" value="ECO:0007669"/>
    <property type="project" value="InterPro"/>
</dbReference>
<reference evidence="9 10" key="1">
    <citation type="submission" date="2018-12" db="EMBL/GenBank/DDBJ databases">
        <title>Deinococcus radiophilus ATCC 27603 genome sequencing and assembly.</title>
        <authorList>
            <person name="Maclea K.S."/>
            <person name="Maynard C.R."/>
        </authorList>
    </citation>
    <scope>NUCLEOTIDE SEQUENCE [LARGE SCALE GENOMIC DNA]</scope>
    <source>
        <strain evidence="9 10">ATCC 27603</strain>
    </source>
</reference>
<feature type="region of interest" description="Disordered" evidence="7">
    <location>
        <begin position="40"/>
        <end position="108"/>
    </location>
</feature>
<sequence>MDDARSVAWKVVAGLVALFLLASALLWAFARTTPQQENANAAQAAGVTTQQNQSAEGHSSAAQPQSKAAAGATAQDGEGQSETDPNTGQAETEDGEEGALAGESSNTEAADAEAMVIHPAFNVESGEELYAAACQSCHMAGGVGADQGGGTKNYPALAGNANLQTPQYPATFILNGAGAMPSFADQLTDEQIAMLINYLRNDLNDFDGEVTPGDIEPLRDGARSTTLGDDAG</sequence>
<keyword evidence="3 6" id="KW-0479">Metal-binding</keyword>
<feature type="region of interest" description="Disordered" evidence="7">
    <location>
        <begin position="210"/>
        <end position="232"/>
    </location>
</feature>
<comment type="caution">
    <text evidence="9">The sequence shown here is derived from an EMBL/GenBank/DDBJ whole genome shotgun (WGS) entry which is preliminary data.</text>
</comment>
<evidence type="ECO:0000313" key="10">
    <source>
        <dbReference type="Proteomes" id="UP000277766"/>
    </source>
</evidence>
<accession>A0A431VR35</accession>
<dbReference type="EMBL" id="RXPE01000024">
    <property type="protein sequence ID" value="RTR25601.1"/>
    <property type="molecule type" value="Genomic_DNA"/>
</dbReference>
<dbReference type="Pfam" id="PF13442">
    <property type="entry name" value="Cytochrome_CBB3"/>
    <property type="match status" value="1"/>
</dbReference>
<dbReference type="SUPFAM" id="SSF46626">
    <property type="entry name" value="Cytochrome c"/>
    <property type="match status" value="1"/>
</dbReference>
<dbReference type="OrthoDB" id="7933886at2"/>
<protein>
    <submittedName>
        <fullName evidence="9">Cytochrome c</fullName>
    </submittedName>
</protein>
<dbReference type="InterPro" id="IPR036909">
    <property type="entry name" value="Cyt_c-like_dom_sf"/>
</dbReference>
<evidence type="ECO:0000313" key="9">
    <source>
        <dbReference type="EMBL" id="RTR25601.1"/>
    </source>
</evidence>
<dbReference type="InterPro" id="IPR008168">
    <property type="entry name" value="Cyt_C_IC"/>
</dbReference>
<dbReference type="Proteomes" id="UP000277766">
    <property type="component" value="Unassembled WGS sequence"/>
</dbReference>
<dbReference type="GO" id="GO:0009055">
    <property type="term" value="F:electron transfer activity"/>
    <property type="evidence" value="ECO:0007669"/>
    <property type="project" value="InterPro"/>
</dbReference>
<feature type="compositionally biased region" description="Polar residues" evidence="7">
    <location>
        <begin position="78"/>
        <end position="90"/>
    </location>
</feature>
<dbReference type="AlphaFoldDB" id="A0A431VR35"/>
<organism evidence="9 10">
    <name type="scientific">Deinococcus radiophilus</name>
    <dbReference type="NCBI Taxonomy" id="32062"/>
    <lineage>
        <taxon>Bacteria</taxon>
        <taxon>Thermotogati</taxon>
        <taxon>Deinococcota</taxon>
        <taxon>Deinococci</taxon>
        <taxon>Deinococcales</taxon>
        <taxon>Deinococcaceae</taxon>
        <taxon>Deinococcus</taxon>
    </lineage>
</organism>
<evidence type="ECO:0000256" key="1">
    <source>
        <dbReference type="ARBA" id="ARBA00022448"/>
    </source>
</evidence>
<evidence type="ECO:0000259" key="8">
    <source>
        <dbReference type="PROSITE" id="PS51007"/>
    </source>
</evidence>
<evidence type="ECO:0000256" key="5">
    <source>
        <dbReference type="ARBA" id="ARBA00023004"/>
    </source>
</evidence>
<feature type="compositionally biased region" description="Polar residues" evidence="7">
    <location>
        <begin position="223"/>
        <end position="232"/>
    </location>
</feature>
<dbReference type="InterPro" id="IPR051459">
    <property type="entry name" value="Cytochrome_c-type_DH"/>
</dbReference>
<proteinExistence type="predicted"/>
<evidence type="ECO:0000256" key="3">
    <source>
        <dbReference type="ARBA" id="ARBA00022723"/>
    </source>
</evidence>
<dbReference type="Gene3D" id="1.10.760.10">
    <property type="entry name" value="Cytochrome c-like domain"/>
    <property type="match status" value="1"/>
</dbReference>
<dbReference type="PRINTS" id="PR00605">
    <property type="entry name" value="CYTCHROMECIC"/>
</dbReference>